<dbReference type="GO" id="GO:0005886">
    <property type="term" value="C:plasma membrane"/>
    <property type="evidence" value="ECO:0007669"/>
    <property type="project" value="UniProtKB-SubCell"/>
</dbReference>
<keyword evidence="3" id="KW-1003">Cell membrane</keyword>
<dbReference type="GO" id="GO:0055085">
    <property type="term" value="P:transmembrane transport"/>
    <property type="evidence" value="ECO:0007669"/>
    <property type="project" value="InterPro"/>
</dbReference>
<keyword evidence="6 7" id="KW-0472">Membrane</keyword>
<comment type="caution">
    <text evidence="9">The sequence shown here is derived from an EMBL/GenBank/DDBJ whole genome shotgun (WGS) entry which is preliminary data.</text>
</comment>
<feature type="transmembrane region" description="Helical" evidence="7">
    <location>
        <begin position="100"/>
        <end position="118"/>
    </location>
</feature>
<reference evidence="9" key="1">
    <citation type="submission" date="2020-10" db="EMBL/GenBank/DDBJ databases">
        <authorList>
            <person name="Gilroy R."/>
        </authorList>
    </citation>
    <scope>NUCLEOTIDE SEQUENCE</scope>
    <source>
        <strain evidence="9">ChiGjej2B2-16831</strain>
    </source>
</reference>
<feature type="transmembrane region" description="Helical" evidence="7">
    <location>
        <begin position="124"/>
        <end position="143"/>
    </location>
</feature>
<evidence type="ECO:0000256" key="1">
    <source>
        <dbReference type="ARBA" id="ARBA00004651"/>
    </source>
</evidence>
<evidence type="ECO:0000256" key="3">
    <source>
        <dbReference type="ARBA" id="ARBA00022475"/>
    </source>
</evidence>
<comment type="subcellular location">
    <subcellularLocation>
        <location evidence="1 7">Cell membrane</location>
        <topology evidence="1 7">Multi-pass membrane protein</topology>
    </subcellularLocation>
</comment>
<feature type="transmembrane region" description="Helical" evidence="7">
    <location>
        <begin position="168"/>
        <end position="189"/>
    </location>
</feature>
<evidence type="ECO:0000256" key="2">
    <source>
        <dbReference type="ARBA" id="ARBA00022448"/>
    </source>
</evidence>
<dbReference type="PROSITE" id="PS50928">
    <property type="entry name" value="ABC_TM1"/>
    <property type="match status" value="1"/>
</dbReference>
<dbReference type="Gene3D" id="1.10.3720.10">
    <property type="entry name" value="MetI-like"/>
    <property type="match status" value="1"/>
</dbReference>
<comment type="similarity">
    <text evidence="7">Belongs to the binding-protein-dependent transport system permease family.</text>
</comment>
<keyword evidence="5 7" id="KW-1133">Transmembrane helix</keyword>
<dbReference type="Proteomes" id="UP000824128">
    <property type="component" value="Unassembled WGS sequence"/>
</dbReference>
<dbReference type="InterPro" id="IPR035906">
    <property type="entry name" value="MetI-like_sf"/>
</dbReference>
<dbReference type="Pfam" id="PF00528">
    <property type="entry name" value="BPD_transp_1"/>
    <property type="match status" value="1"/>
</dbReference>
<feature type="domain" description="ABC transmembrane type-1" evidence="8">
    <location>
        <begin position="55"/>
        <end position="239"/>
    </location>
</feature>
<dbReference type="PANTHER" id="PTHR30151:SF0">
    <property type="entry name" value="ABC TRANSPORTER PERMEASE PROTEIN MJ0413-RELATED"/>
    <property type="match status" value="1"/>
</dbReference>
<dbReference type="EMBL" id="DVNZ01000037">
    <property type="protein sequence ID" value="HIU93741.1"/>
    <property type="molecule type" value="Genomic_DNA"/>
</dbReference>
<evidence type="ECO:0000256" key="7">
    <source>
        <dbReference type="RuleBase" id="RU363032"/>
    </source>
</evidence>
<evidence type="ECO:0000313" key="10">
    <source>
        <dbReference type="Proteomes" id="UP000824128"/>
    </source>
</evidence>
<dbReference type="InterPro" id="IPR000515">
    <property type="entry name" value="MetI-like"/>
</dbReference>
<evidence type="ECO:0000256" key="5">
    <source>
        <dbReference type="ARBA" id="ARBA00022989"/>
    </source>
</evidence>
<dbReference type="CDD" id="cd06261">
    <property type="entry name" value="TM_PBP2"/>
    <property type="match status" value="1"/>
</dbReference>
<dbReference type="SUPFAM" id="SSF161098">
    <property type="entry name" value="MetI-like"/>
    <property type="match status" value="1"/>
</dbReference>
<name>A0A9D1N2K7_9FIRM</name>
<keyword evidence="4 7" id="KW-0812">Transmembrane</keyword>
<proteinExistence type="inferred from homology"/>
<keyword evidence="2 7" id="KW-0813">Transport</keyword>
<gene>
    <name evidence="9" type="ORF">IAD24_01150</name>
</gene>
<evidence type="ECO:0000313" key="9">
    <source>
        <dbReference type="EMBL" id="HIU93741.1"/>
    </source>
</evidence>
<accession>A0A9D1N2K7</accession>
<sequence>MRRWIENRFVRACLTAAVYLLVWQAAAAAVARPLLLPGPALTLRRLFALLGEPESYAAIALTLGRVLLGFLLGTAAGVLLGALTGASRFADALLSPLRSVVKATPVTSFILLALLWFSSGMVPVWIALLMVLPVVWAAVLEAVRETDPALLEMARAFRLPRRRQIREIYAPSALPPVLAACSTALGFAWKSGVAAEILALPRLAVGSYLYRSKVTLETADLFAWTLCVIVLSMLLERALVRLMRRIRP</sequence>
<feature type="transmembrane region" description="Helical" evidence="7">
    <location>
        <begin position="221"/>
        <end position="240"/>
    </location>
</feature>
<dbReference type="PANTHER" id="PTHR30151">
    <property type="entry name" value="ALKANE SULFONATE ABC TRANSPORTER-RELATED, MEMBRANE SUBUNIT"/>
    <property type="match status" value="1"/>
</dbReference>
<feature type="transmembrane region" description="Helical" evidence="7">
    <location>
        <begin position="55"/>
        <end position="80"/>
    </location>
</feature>
<evidence type="ECO:0000259" key="8">
    <source>
        <dbReference type="PROSITE" id="PS50928"/>
    </source>
</evidence>
<evidence type="ECO:0000256" key="4">
    <source>
        <dbReference type="ARBA" id="ARBA00022692"/>
    </source>
</evidence>
<dbReference type="AlphaFoldDB" id="A0A9D1N2K7"/>
<reference evidence="9" key="2">
    <citation type="journal article" date="2021" name="PeerJ">
        <title>Extensive microbial diversity within the chicken gut microbiome revealed by metagenomics and culture.</title>
        <authorList>
            <person name="Gilroy R."/>
            <person name="Ravi A."/>
            <person name="Getino M."/>
            <person name="Pursley I."/>
            <person name="Horton D.L."/>
            <person name="Alikhan N.F."/>
            <person name="Baker D."/>
            <person name="Gharbi K."/>
            <person name="Hall N."/>
            <person name="Watson M."/>
            <person name="Adriaenssens E.M."/>
            <person name="Foster-Nyarko E."/>
            <person name="Jarju S."/>
            <person name="Secka A."/>
            <person name="Antonio M."/>
            <person name="Oren A."/>
            <person name="Chaudhuri R.R."/>
            <person name="La Ragione R."/>
            <person name="Hildebrand F."/>
            <person name="Pallen M.J."/>
        </authorList>
    </citation>
    <scope>NUCLEOTIDE SEQUENCE</scope>
    <source>
        <strain evidence="9">ChiGjej2B2-16831</strain>
    </source>
</reference>
<organism evidence="9 10">
    <name type="scientific">Candidatus Aphodomorpha intestinavium</name>
    <dbReference type="NCBI Taxonomy" id="2840672"/>
    <lineage>
        <taxon>Bacteria</taxon>
        <taxon>Bacillati</taxon>
        <taxon>Bacillota</taxon>
        <taxon>Clostridia</taxon>
        <taxon>Eubacteriales</taxon>
        <taxon>Candidatus Aphodomorpha</taxon>
    </lineage>
</organism>
<evidence type="ECO:0000256" key="6">
    <source>
        <dbReference type="ARBA" id="ARBA00023136"/>
    </source>
</evidence>
<protein>
    <submittedName>
        <fullName evidence="9">ABC transporter permease subunit</fullName>
    </submittedName>
</protein>